<dbReference type="InterPro" id="IPR029045">
    <property type="entry name" value="ClpP/crotonase-like_dom_sf"/>
</dbReference>
<dbReference type="EMBL" id="CP022743">
    <property type="protein sequence ID" value="ASU34622.1"/>
    <property type="molecule type" value="Genomic_DNA"/>
</dbReference>
<dbReference type="GO" id="GO:0006508">
    <property type="term" value="P:proteolysis"/>
    <property type="evidence" value="ECO:0007669"/>
    <property type="project" value="InterPro"/>
</dbReference>
<organism evidence="3 4">
    <name type="scientific">Mucilaginibacter xinganensis</name>
    <dbReference type="NCBI Taxonomy" id="1234841"/>
    <lineage>
        <taxon>Bacteria</taxon>
        <taxon>Pseudomonadati</taxon>
        <taxon>Bacteroidota</taxon>
        <taxon>Sphingobacteriia</taxon>
        <taxon>Sphingobacteriales</taxon>
        <taxon>Sphingobacteriaceae</taxon>
        <taxon>Mucilaginibacter</taxon>
    </lineage>
</organism>
<evidence type="ECO:0000313" key="4">
    <source>
        <dbReference type="Proteomes" id="UP000215002"/>
    </source>
</evidence>
<keyword evidence="1" id="KW-0732">Signal</keyword>
<feature type="chain" id="PRO_5012623697" evidence="1">
    <location>
        <begin position="32"/>
        <end position="501"/>
    </location>
</feature>
<proteinExistence type="predicted"/>
<evidence type="ECO:0000256" key="1">
    <source>
        <dbReference type="SAM" id="SignalP"/>
    </source>
</evidence>
<keyword evidence="4" id="KW-1185">Reference proteome</keyword>
<name>A0A223NXM6_9SPHI</name>
<dbReference type="Proteomes" id="UP000215002">
    <property type="component" value="Chromosome"/>
</dbReference>
<reference evidence="3 4" key="1">
    <citation type="submission" date="2017-08" db="EMBL/GenBank/DDBJ databases">
        <title>Complete genome sequence of Mucilaginibacter sp. strain BJC16-A31.</title>
        <authorList>
            <consortium name="Henan University of Science and Technology"/>
            <person name="You X."/>
        </authorList>
    </citation>
    <scope>NUCLEOTIDE SEQUENCE [LARGE SCALE GENOMIC DNA]</scope>
    <source>
        <strain evidence="3 4">BJC16-A31</strain>
    </source>
</reference>
<dbReference type="KEGG" id="muc:MuYL_2735"/>
<feature type="signal peptide" evidence="1">
    <location>
        <begin position="1"/>
        <end position="31"/>
    </location>
</feature>
<evidence type="ECO:0000313" key="3">
    <source>
        <dbReference type="EMBL" id="ASU34622.1"/>
    </source>
</evidence>
<dbReference type="Pfam" id="PF03572">
    <property type="entry name" value="Peptidase_S41"/>
    <property type="match status" value="1"/>
</dbReference>
<dbReference type="Gene3D" id="3.90.226.10">
    <property type="entry name" value="2-enoyl-CoA Hydratase, Chain A, domain 1"/>
    <property type="match status" value="1"/>
</dbReference>
<dbReference type="SUPFAM" id="SSF52096">
    <property type="entry name" value="ClpP/crotonase"/>
    <property type="match status" value="1"/>
</dbReference>
<dbReference type="AlphaFoldDB" id="A0A223NXM6"/>
<dbReference type="Gene3D" id="2.60.120.260">
    <property type="entry name" value="Galactose-binding domain-like"/>
    <property type="match status" value="1"/>
</dbReference>
<dbReference type="SMART" id="SM00245">
    <property type="entry name" value="TSPc"/>
    <property type="match status" value="1"/>
</dbReference>
<evidence type="ECO:0000259" key="2">
    <source>
        <dbReference type="SMART" id="SM00245"/>
    </source>
</evidence>
<sequence length="501" mass="54689">MSSLLFPNKLFFIKNLLITCCSIMACTNAAAQIKNPGFELKSDSLNSLPANWIIKHPDGFATSIDENIKFAGASSFSIKSIQNVNPAEYSIFSQTFDINIDQLKIITFSAYVKTENIKGTATLYCQVKDEDNRVIGTQNIDSKSVTSTNNEWNKYSISIAVNSNAKKILVGGYLIGEGAVWYDEFSMENLQLQTTPASNDVKRYIKEFAGIVKKYSIYTKKLNWAGIDTDIDKLSGGIKTVDDAQLLTAYLISQLRLAGDNHSFVQSKASAVNYAKQNVDTRQPYAKLLPGNIGYIWMPGFASTSDTASVAFAGKIQKMISHLDTENYISGWIVDLRHDNGGNMHPMIAGLGPIIGHGILGYFISPETNKSTPWMYKDGKVTNGAATTANVSDAYTIKNSGAKVAVLTGPETASSGEMTAICFIGKTNAKLFGQPTAGYTTANRGFKLSTGAYLYLASSYAADRNKKEYLGKIEPDVIIKETKENGDDATIRAAKEWIESK</sequence>
<dbReference type="InterPro" id="IPR005151">
    <property type="entry name" value="Tail-specific_protease"/>
</dbReference>
<gene>
    <name evidence="3" type="ORF">MuYL_2735</name>
</gene>
<protein>
    <submittedName>
        <fullName evidence="3">Alpha-L-arabinofuranosidase</fullName>
    </submittedName>
</protein>
<accession>A0A223NXM6</accession>
<dbReference type="GO" id="GO:0008236">
    <property type="term" value="F:serine-type peptidase activity"/>
    <property type="evidence" value="ECO:0007669"/>
    <property type="project" value="InterPro"/>
</dbReference>
<feature type="domain" description="Tail specific protease" evidence="2">
    <location>
        <begin position="267"/>
        <end position="480"/>
    </location>
</feature>